<feature type="signal peptide" evidence="4">
    <location>
        <begin position="1"/>
        <end position="16"/>
    </location>
</feature>
<evidence type="ECO:0000256" key="1">
    <source>
        <dbReference type="ARBA" id="ARBA00007730"/>
    </source>
</evidence>
<protein>
    <submittedName>
        <fullName evidence="6">Asphd2 protein</fullName>
    </submittedName>
</protein>
<sequence length="453" mass="50606">MVEMWRFGIWAAAVLAASLDDTEVTTCVLNLPQCIQLLSEDEASQEQLAGHLLQNWLQRVSADDADTEQPNSLRSEALRTLLDLATATDQHPRMALGLGQVLHSFFWWGDQPRESAGLASPSLQVMQESFLLHERALAVAGCDLSDLETEEFLLRKCPWRWRFVLLIGVELGLELARGGQDSSDVFTTAADFFARLAQLWLLLKRLPFFAEMTTNGPMQLNQNADFFPTARHWPIWPREHWPDLGTFVERHSATFRAGLEALLQEDPEGHHFGATARFQSGLTPRKEDWTRIKLIHSGGQSELCSLPFLQPSCALLAQRSEFGPACGTYLSGASFARLMPGAQLKPHFGTHPRLTLHLGLRAPSGATLTVAGQEVPWSNGKVIIFDDTYMHKVQHRGDEARYILVAWFCHPCDRGWREDRGGAWLQANPLPEWCGAGGPGYKSPPVPGYSEQF</sequence>
<dbReference type="SUPFAM" id="SSF51197">
    <property type="entry name" value="Clavaminate synthase-like"/>
    <property type="match status" value="1"/>
</dbReference>
<dbReference type="InterPro" id="IPR051821">
    <property type="entry name" value="Asp/Asn_beta-hydroxylase"/>
</dbReference>
<dbReference type="Gene3D" id="2.60.120.330">
    <property type="entry name" value="B-lactam Antibiotic, Isopenicillin N Synthase, Chain"/>
    <property type="match status" value="1"/>
</dbReference>
<evidence type="ECO:0000256" key="4">
    <source>
        <dbReference type="SAM" id="SignalP"/>
    </source>
</evidence>
<comment type="caution">
    <text evidence="6">The sequence shown here is derived from an EMBL/GenBank/DDBJ whole genome shotgun (WGS) entry which is preliminary data.</text>
</comment>
<name>A0A812T9G3_9DINO</name>
<evidence type="ECO:0000256" key="2">
    <source>
        <dbReference type="ARBA" id="ARBA00022964"/>
    </source>
</evidence>
<gene>
    <name evidence="6" type="primary">asphd2</name>
    <name evidence="6" type="ORF">SNAT2548_LOCUS29271</name>
</gene>
<dbReference type="EMBL" id="CAJNDS010002549">
    <property type="protein sequence ID" value="CAE7522909.1"/>
    <property type="molecule type" value="Genomic_DNA"/>
</dbReference>
<dbReference type="GO" id="GO:0051213">
    <property type="term" value="F:dioxygenase activity"/>
    <property type="evidence" value="ECO:0007669"/>
    <property type="project" value="UniProtKB-KW"/>
</dbReference>
<dbReference type="Pfam" id="PF05118">
    <property type="entry name" value="Asp_Arg_Hydrox"/>
    <property type="match status" value="1"/>
</dbReference>
<dbReference type="PANTHER" id="PTHR46332:SF5">
    <property type="entry name" value="ASPARTATE BETA-HYDROXYLASE DOMAIN CONTAINING 2"/>
    <property type="match status" value="1"/>
</dbReference>
<keyword evidence="3" id="KW-0560">Oxidoreductase</keyword>
<keyword evidence="7" id="KW-1185">Reference proteome</keyword>
<feature type="domain" description="Aspartyl/asparaginy/proline hydroxylase" evidence="5">
    <location>
        <begin position="251"/>
        <end position="411"/>
    </location>
</feature>
<keyword evidence="4" id="KW-0732">Signal</keyword>
<reference evidence="6" key="1">
    <citation type="submission" date="2021-02" db="EMBL/GenBank/DDBJ databases">
        <authorList>
            <person name="Dougan E. K."/>
            <person name="Rhodes N."/>
            <person name="Thang M."/>
            <person name="Chan C."/>
        </authorList>
    </citation>
    <scope>NUCLEOTIDE SEQUENCE</scope>
</reference>
<dbReference type="InterPro" id="IPR007803">
    <property type="entry name" value="Asp/Arg/Pro-Hydrxlase"/>
</dbReference>
<evidence type="ECO:0000313" key="7">
    <source>
        <dbReference type="Proteomes" id="UP000604046"/>
    </source>
</evidence>
<proteinExistence type="inferred from homology"/>
<evidence type="ECO:0000313" key="6">
    <source>
        <dbReference type="EMBL" id="CAE7522909.1"/>
    </source>
</evidence>
<comment type="similarity">
    <text evidence="1">Belongs to the aspartyl/asparaginyl beta-hydroxylase family.</text>
</comment>
<dbReference type="PANTHER" id="PTHR46332">
    <property type="entry name" value="ASPARTATE BETA-HYDROXYLASE DOMAIN-CONTAINING PROTEIN 2"/>
    <property type="match status" value="1"/>
</dbReference>
<organism evidence="6 7">
    <name type="scientific">Symbiodinium natans</name>
    <dbReference type="NCBI Taxonomy" id="878477"/>
    <lineage>
        <taxon>Eukaryota</taxon>
        <taxon>Sar</taxon>
        <taxon>Alveolata</taxon>
        <taxon>Dinophyceae</taxon>
        <taxon>Suessiales</taxon>
        <taxon>Symbiodiniaceae</taxon>
        <taxon>Symbiodinium</taxon>
    </lineage>
</organism>
<dbReference type="GO" id="GO:0016020">
    <property type="term" value="C:membrane"/>
    <property type="evidence" value="ECO:0007669"/>
    <property type="project" value="TreeGrafter"/>
</dbReference>
<feature type="chain" id="PRO_5032493324" evidence="4">
    <location>
        <begin position="17"/>
        <end position="453"/>
    </location>
</feature>
<dbReference type="OrthoDB" id="438431at2759"/>
<dbReference type="InterPro" id="IPR027443">
    <property type="entry name" value="IPNS-like_sf"/>
</dbReference>
<keyword evidence="2" id="KW-0223">Dioxygenase</keyword>
<evidence type="ECO:0000256" key="3">
    <source>
        <dbReference type="ARBA" id="ARBA00023002"/>
    </source>
</evidence>
<evidence type="ECO:0000259" key="5">
    <source>
        <dbReference type="Pfam" id="PF05118"/>
    </source>
</evidence>
<dbReference type="Proteomes" id="UP000604046">
    <property type="component" value="Unassembled WGS sequence"/>
</dbReference>
<dbReference type="AlphaFoldDB" id="A0A812T9G3"/>
<accession>A0A812T9G3</accession>